<dbReference type="SUPFAM" id="SSF50978">
    <property type="entry name" value="WD40 repeat-like"/>
    <property type="match status" value="1"/>
</dbReference>
<dbReference type="GO" id="GO:0000423">
    <property type="term" value="P:mitophagy"/>
    <property type="evidence" value="ECO:0007669"/>
    <property type="project" value="TreeGrafter"/>
</dbReference>
<dbReference type="PANTHER" id="PTHR22874">
    <property type="entry name" value="ACTIVATING MOLECULE IN BECN1-REGULATED AUTOPHAGY PROTEIN 1"/>
    <property type="match status" value="1"/>
</dbReference>
<dbReference type="GO" id="GO:0080008">
    <property type="term" value="C:Cul4-RING E3 ubiquitin ligase complex"/>
    <property type="evidence" value="ECO:0007669"/>
    <property type="project" value="TreeGrafter"/>
</dbReference>
<dbReference type="EMBL" id="HACM01001279">
    <property type="protein sequence ID" value="CRZ01721.1"/>
    <property type="molecule type" value="Transcribed_RNA"/>
</dbReference>
<proteinExistence type="predicted"/>
<dbReference type="AlphaFoldDB" id="A0A0H5QJ97"/>
<dbReference type="InterPro" id="IPR036322">
    <property type="entry name" value="WD40_repeat_dom_sf"/>
</dbReference>
<dbReference type="InterPro" id="IPR015943">
    <property type="entry name" value="WD40/YVTN_repeat-like_dom_sf"/>
</dbReference>
<dbReference type="GO" id="GO:1990756">
    <property type="term" value="F:ubiquitin-like ligase-substrate adaptor activity"/>
    <property type="evidence" value="ECO:0007669"/>
    <property type="project" value="TreeGrafter"/>
</dbReference>
<dbReference type="InterPro" id="IPR052596">
    <property type="entry name" value="AMBRA1_autophagy"/>
</dbReference>
<organism evidence="1">
    <name type="scientific">Spongospora subterranea</name>
    <dbReference type="NCBI Taxonomy" id="70186"/>
    <lineage>
        <taxon>Eukaryota</taxon>
        <taxon>Sar</taxon>
        <taxon>Rhizaria</taxon>
        <taxon>Endomyxa</taxon>
        <taxon>Phytomyxea</taxon>
        <taxon>Plasmodiophorida</taxon>
        <taxon>Plasmodiophoridae</taxon>
        <taxon>Spongospora</taxon>
    </lineage>
</organism>
<accession>A0A0H5QJ97</accession>
<dbReference type="InterPro" id="IPR001680">
    <property type="entry name" value="WD40_rpt"/>
</dbReference>
<protein>
    <recommendedName>
        <fullName evidence="2">Anaphase-promoting complex subunit 4 WD40 domain-containing protein</fullName>
    </recommendedName>
</protein>
<dbReference type="EMBL" id="HACM01001280">
    <property type="protein sequence ID" value="CRZ01722.1"/>
    <property type="molecule type" value="Transcribed_RNA"/>
</dbReference>
<dbReference type="PANTHER" id="PTHR22874:SF1">
    <property type="entry name" value="ACTIVATING MOLECULE IN BECN1-REGULATED AUTOPHAGY PROTEIN 1"/>
    <property type="match status" value="1"/>
</dbReference>
<evidence type="ECO:0008006" key="2">
    <source>
        <dbReference type="Google" id="ProtNLM"/>
    </source>
</evidence>
<name>A0A0H5QJ97_9EUKA</name>
<sequence length="363" mass="40601">MLSVLLSGERRSERFMVALEERLLFTHGSCTHFSFGNAAVAIAVSDYSNEVAISLKDHTIRLFSTTDGAPKHVYSLQQHSRTCWSLVFGQGFLASGCLSGLVILWDTRTRSPIYKLQCPGPIRSLSFLGNYDQLIVTSTNKVLHWRYRRNSTSTIFSTSSQILFARSVGQRILIALKVPEKRLYTVRIMRWSFDTNTLESAYHDIHGILLYTEAGVAVNNRGDLIACCRVTNTGARLSILSLDSSTLGVEIRSCPLPEVEFATSLCFSPSSSHIIVGYGISPRRRTLLKMRRIREGIFDEISNVEFLLKTVYKVEDLSQIYECRTCNPSEGINALSICNMRPSILVQASVAAGVYIFTVHRPP</sequence>
<reference evidence="1" key="1">
    <citation type="submission" date="2015-04" db="EMBL/GenBank/DDBJ databases">
        <title>The genome sequence of the plant pathogenic Rhizarian Plasmodiophora brassicae reveals insights in its biotrophic life cycle and the origin of chitin synthesis.</title>
        <authorList>
            <person name="Schwelm A."/>
            <person name="Fogelqvist J."/>
            <person name="Knaust A."/>
            <person name="Julke S."/>
            <person name="Lilja T."/>
            <person name="Dhandapani V."/>
            <person name="Bonilla-Rosso G."/>
            <person name="Karlsson M."/>
            <person name="Shevchenko A."/>
            <person name="Choi S.R."/>
            <person name="Kim H.G."/>
            <person name="Park J.Y."/>
            <person name="Lim Y.P."/>
            <person name="Ludwig-Muller J."/>
            <person name="Dixelius C."/>
        </authorList>
    </citation>
    <scope>NUCLEOTIDE SEQUENCE</scope>
    <source>
        <tissue evidence="1">Potato root galls</tissue>
    </source>
</reference>
<dbReference type="SMART" id="SM00320">
    <property type="entry name" value="WD40"/>
    <property type="match status" value="3"/>
</dbReference>
<dbReference type="Gene3D" id="2.130.10.10">
    <property type="entry name" value="YVTN repeat-like/Quinoprotein amine dehydrogenase"/>
    <property type="match status" value="1"/>
</dbReference>
<evidence type="ECO:0000313" key="1">
    <source>
        <dbReference type="EMBL" id="CRZ01722.1"/>
    </source>
</evidence>
<dbReference type="GO" id="GO:0000045">
    <property type="term" value="P:autophagosome assembly"/>
    <property type="evidence" value="ECO:0007669"/>
    <property type="project" value="TreeGrafter"/>
</dbReference>